<sequence length="182" mass="19110">MTAIPEPAGPSATGTPTAMQRIAAGIGLGQRGQTTEARLLLSALWAEIGPEGPPLQRLSVAHALADVQEEVTAELEWDLVALQVASRVTDAEVAAAGMPGNAAALYPSLHLNAGEAHRRCGDDRGARRHLDLGRTALHELPVDVRTDAAGYLDMIEDGLRRLEQRLADPASSLADSGIPPHP</sequence>
<dbReference type="AlphaFoldDB" id="A0A7K1FNA9"/>
<accession>A0A7K1FNA9</accession>
<protein>
    <recommendedName>
        <fullName evidence="3">Tetratricopeptide repeat protein</fullName>
    </recommendedName>
</protein>
<evidence type="ECO:0000313" key="2">
    <source>
        <dbReference type="Proteomes" id="UP000460221"/>
    </source>
</evidence>
<dbReference type="Proteomes" id="UP000460221">
    <property type="component" value="Unassembled WGS sequence"/>
</dbReference>
<gene>
    <name evidence="1" type="ORF">GIS00_17095</name>
</gene>
<evidence type="ECO:0008006" key="3">
    <source>
        <dbReference type="Google" id="ProtNLM"/>
    </source>
</evidence>
<evidence type="ECO:0000313" key="1">
    <source>
        <dbReference type="EMBL" id="MTD15652.1"/>
    </source>
</evidence>
<keyword evidence="2" id="KW-1185">Reference proteome</keyword>
<dbReference type="RefSeq" id="WP_154769615.1">
    <property type="nucleotide sequence ID" value="NZ_WLYK01000006.1"/>
</dbReference>
<proteinExistence type="predicted"/>
<dbReference type="EMBL" id="WLYK01000006">
    <property type="protein sequence ID" value="MTD15652.1"/>
    <property type="molecule type" value="Genomic_DNA"/>
</dbReference>
<comment type="caution">
    <text evidence="1">The sequence shown here is derived from an EMBL/GenBank/DDBJ whole genome shotgun (WGS) entry which is preliminary data.</text>
</comment>
<reference evidence="1 2" key="1">
    <citation type="submission" date="2019-11" db="EMBL/GenBank/DDBJ databases">
        <authorList>
            <person name="Jiang L.-Q."/>
        </authorList>
    </citation>
    <scope>NUCLEOTIDE SEQUENCE [LARGE SCALE GENOMIC DNA]</scope>
    <source>
        <strain evidence="1 2">YIM 132087</strain>
    </source>
</reference>
<organism evidence="1 2">
    <name type="scientific">Nakamurella alba</name>
    <dbReference type="NCBI Taxonomy" id="2665158"/>
    <lineage>
        <taxon>Bacteria</taxon>
        <taxon>Bacillati</taxon>
        <taxon>Actinomycetota</taxon>
        <taxon>Actinomycetes</taxon>
        <taxon>Nakamurellales</taxon>
        <taxon>Nakamurellaceae</taxon>
        <taxon>Nakamurella</taxon>
    </lineage>
</organism>
<name>A0A7K1FNA9_9ACTN</name>